<feature type="domain" description="PRMT5 oligomerisation" evidence="2">
    <location>
        <begin position="17"/>
        <end position="65"/>
    </location>
</feature>
<protein>
    <submittedName>
        <fullName evidence="3">Protein arginine N-methyltransferase 5</fullName>
        <ecNumber evidence="3">2.1.1.320</ecNumber>
    </submittedName>
</protein>
<dbReference type="Proteomes" id="UP001145021">
    <property type="component" value="Unassembled WGS sequence"/>
</dbReference>
<accession>A0A9W7XFY2</accession>
<comment type="caution">
    <text evidence="3">The sequence shown here is derived from an EMBL/GenBank/DDBJ whole genome shotgun (WGS) entry which is preliminary data.</text>
</comment>
<reference evidence="3" key="1">
    <citation type="submission" date="2022-07" db="EMBL/GenBank/DDBJ databases">
        <title>Phylogenomic reconstructions and comparative analyses of Kickxellomycotina fungi.</title>
        <authorList>
            <person name="Reynolds N.K."/>
            <person name="Stajich J.E."/>
            <person name="Barry K."/>
            <person name="Grigoriev I.V."/>
            <person name="Crous P."/>
            <person name="Smith M.E."/>
        </authorList>
    </citation>
    <scope>NUCLEOTIDE SEQUENCE</scope>
    <source>
        <strain evidence="3">NBRC 105413</strain>
    </source>
</reference>
<dbReference type="PANTHER" id="PTHR10738:SF0">
    <property type="entry name" value="PROTEIN ARGININE N-METHYLTRANSFERASE 5"/>
    <property type="match status" value="1"/>
</dbReference>
<dbReference type="GO" id="GO:0032259">
    <property type="term" value="P:methylation"/>
    <property type="evidence" value="ECO:0007669"/>
    <property type="project" value="UniProtKB-KW"/>
</dbReference>
<keyword evidence="4" id="KW-1185">Reference proteome</keyword>
<keyword evidence="3" id="KW-0489">Methyltransferase</keyword>
<sequence>MMCYGCQTPSLPIRDATPLNVEAGDRISVSIWRRSSASRVWYEWAVETPTVASQVHNLNGREYSIGK</sequence>
<name>A0A9W7XFY2_9FUNG</name>
<dbReference type="EC" id="2.1.1.320" evidence="3"/>
<keyword evidence="3" id="KW-0808">Transferase</keyword>
<dbReference type="PANTHER" id="PTHR10738">
    <property type="entry name" value="PROTEIN ARGININE N-METHYLTRANSFERASE 5"/>
    <property type="match status" value="1"/>
</dbReference>
<dbReference type="EMBL" id="JANBOH010000230">
    <property type="protein sequence ID" value="KAJ1643688.1"/>
    <property type="molecule type" value="Genomic_DNA"/>
</dbReference>
<gene>
    <name evidence="3" type="primary">PRMT5</name>
    <name evidence="3" type="ORF">LPJ64_004560</name>
</gene>
<evidence type="ECO:0000313" key="4">
    <source>
        <dbReference type="Proteomes" id="UP001145021"/>
    </source>
</evidence>
<evidence type="ECO:0000259" key="2">
    <source>
        <dbReference type="Pfam" id="PF17286"/>
    </source>
</evidence>
<organism evidence="3 4">
    <name type="scientific">Coemansia asiatica</name>
    <dbReference type="NCBI Taxonomy" id="1052880"/>
    <lineage>
        <taxon>Eukaryota</taxon>
        <taxon>Fungi</taxon>
        <taxon>Fungi incertae sedis</taxon>
        <taxon>Zoopagomycota</taxon>
        <taxon>Kickxellomycotina</taxon>
        <taxon>Kickxellomycetes</taxon>
        <taxon>Kickxellales</taxon>
        <taxon>Kickxellaceae</taxon>
        <taxon>Coemansia</taxon>
    </lineage>
</organism>
<dbReference type="GO" id="GO:0006355">
    <property type="term" value="P:regulation of DNA-templated transcription"/>
    <property type="evidence" value="ECO:0007669"/>
    <property type="project" value="TreeGrafter"/>
</dbReference>
<dbReference type="GO" id="GO:0005634">
    <property type="term" value="C:nucleus"/>
    <property type="evidence" value="ECO:0007669"/>
    <property type="project" value="TreeGrafter"/>
</dbReference>
<dbReference type="InterPro" id="IPR025799">
    <property type="entry name" value="Arg_MeTrfase"/>
</dbReference>
<dbReference type="InterPro" id="IPR035248">
    <property type="entry name" value="PRMT5_C"/>
</dbReference>
<dbReference type="Pfam" id="PF17286">
    <property type="entry name" value="PRMT5_C"/>
    <property type="match status" value="1"/>
</dbReference>
<dbReference type="Gene3D" id="2.70.160.11">
    <property type="entry name" value="Hnrnp arginine n-methyltransferase1"/>
    <property type="match status" value="1"/>
</dbReference>
<proteinExistence type="predicted"/>
<evidence type="ECO:0000256" key="1">
    <source>
        <dbReference type="ARBA" id="ARBA00022691"/>
    </source>
</evidence>
<evidence type="ECO:0000313" key="3">
    <source>
        <dbReference type="EMBL" id="KAJ1643688.1"/>
    </source>
</evidence>
<dbReference type="AlphaFoldDB" id="A0A9W7XFY2"/>
<dbReference type="GO" id="GO:0005829">
    <property type="term" value="C:cytosol"/>
    <property type="evidence" value="ECO:0007669"/>
    <property type="project" value="TreeGrafter"/>
</dbReference>
<dbReference type="GO" id="GO:0035243">
    <property type="term" value="F:protein-arginine omega-N symmetric methyltransferase activity"/>
    <property type="evidence" value="ECO:0007669"/>
    <property type="project" value="UniProtKB-EC"/>
</dbReference>
<keyword evidence="1" id="KW-0949">S-adenosyl-L-methionine</keyword>